<dbReference type="EMBL" id="LT670818">
    <property type="protein sequence ID" value="SHG97330.1"/>
    <property type="molecule type" value="Genomic_DNA"/>
</dbReference>
<dbReference type="Proteomes" id="UP000190675">
    <property type="component" value="Chromosome I"/>
</dbReference>
<evidence type="ECO:0000313" key="1">
    <source>
        <dbReference type="EMBL" id="SHG97330.1"/>
    </source>
</evidence>
<accession>A0A1M5P6B4</accession>
<sequence>MAGVRNFAPRLWFSAASNVIDKFLLLPMQMTVNELRV</sequence>
<dbReference type="AlphaFoldDB" id="A0A1M5P6B4"/>
<protein>
    <submittedName>
        <fullName evidence="1">Uncharacterized protein</fullName>
    </submittedName>
</protein>
<name>A0A1M5P6B4_9BRAD</name>
<organism evidence="1 2">
    <name type="scientific">Bradyrhizobium erythrophlei</name>
    <dbReference type="NCBI Taxonomy" id="1437360"/>
    <lineage>
        <taxon>Bacteria</taxon>
        <taxon>Pseudomonadati</taxon>
        <taxon>Pseudomonadota</taxon>
        <taxon>Alphaproteobacteria</taxon>
        <taxon>Hyphomicrobiales</taxon>
        <taxon>Nitrobacteraceae</taxon>
        <taxon>Bradyrhizobium</taxon>
    </lineage>
</organism>
<reference evidence="1 2" key="1">
    <citation type="submission" date="2016-11" db="EMBL/GenBank/DDBJ databases">
        <authorList>
            <person name="Jaros S."/>
            <person name="Januszkiewicz K."/>
            <person name="Wedrychowicz H."/>
        </authorList>
    </citation>
    <scope>NUCLEOTIDE SEQUENCE [LARGE SCALE GENOMIC DNA]</scope>
    <source>
        <strain evidence="1 2">GAS242</strain>
    </source>
</reference>
<evidence type="ECO:0000313" key="2">
    <source>
        <dbReference type="Proteomes" id="UP000190675"/>
    </source>
</evidence>
<proteinExistence type="predicted"/>
<gene>
    <name evidence="1" type="ORF">SAMN05444169_5053</name>
</gene>